<sequence length="112" mass="12367">MLQYDGKTFIPQSNSSNGEVSEGTIFQYRQDGNILTGTYQGGSIVSGVLVGTVKEDGTLHFRYHHVGKDGSMRSGSCHSTPKQLDNGKIQLLERWKWMDGDQSEGESVIVEQ</sequence>
<dbReference type="Pfam" id="PF26421">
    <property type="entry name" value="Avidin_like"/>
    <property type="match status" value="1"/>
</dbReference>
<keyword evidence="3" id="KW-1185">Reference proteome</keyword>
<dbReference type="eggNOG" id="COG0590">
    <property type="taxonomic scope" value="Bacteria"/>
</dbReference>
<evidence type="ECO:0008006" key="4">
    <source>
        <dbReference type="Google" id="ProtNLM"/>
    </source>
</evidence>
<accession>A0A081L846</accession>
<dbReference type="RefSeq" id="WP_034323985.1">
    <property type="nucleotide sequence ID" value="NZ_JAVIKA010000010.1"/>
</dbReference>
<dbReference type="AlphaFoldDB" id="A0A081L846"/>
<dbReference type="Proteomes" id="UP000028091">
    <property type="component" value="Unassembled WGS sequence"/>
</dbReference>
<dbReference type="OrthoDB" id="5684515at2"/>
<dbReference type="InterPro" id="IPR058595">
    <property type="entry name" value="Avidin-like"/>
</dbReference>
<organism evidence="2 3">
    <name type="scientific">Bacillus zhangzhouensis</name>
    <dbReference type="NCBI Taxonomy" id="1178540"/>
    <lineage>
        <taxon>Bacteria</taxon>
        <taxon>Bacillati</taxon>
        <taxon>Bacillota</taxon>
        <taxon>Bacilli</taxon>
        <taxon>Bacillales</taxon>
        <taxon>Bacillaceae</taxon>
        <taxon>Bacillus</taxon>
    </lineage>
</organism>
<comment type="caution">
    <text evidence="2">The sequence shown here is derived from an EMBL/GenBank/DDBJ whole genome shotgun (WGS) entry which is preliminary data.</text>
</comment>
<name>A0A081L846_9BACI</name>
<evidence type="ECO:0000313" key="3">
    <source>
        <dbReference type="Proteomes" id="UP000028091"/>
    </source>
</evidence>
<reference evidence="2 3" key="1">
    <citation type="submission" date="2012-09" db="EMBL/GenBank/DDBJ databases">
        <title>Genome Sequence of Bacillus sp. DW5-4.</title>
        <authorList>
            <person name="Lai Q."/>
            <person name="Liu Y."/>
            <person name="Shao Z."/>
        </authorList>
    </citation>
    <scope>NUCLEOTIDE SEQUENCE [LARGE SCALE GENOMIC DNA]</scope>
    <source>
        <strain evidence="2 3">DW5-4</strain>
    </source>
</reference>
<dbReference type="EMBL" id="JOTP01000023">
    <property type="protein sequence ID" value="KEP25422.1"/>
    <property type="molecule type" value="Genomic_DNA"/>
</dbReference>
<proteinExistence type="predicted"/>
<protein>
    <recommendedName>
        <fullName evidence="4">N-acetylglutamate synthase</fullName>
    </recommendedName>
</protein>
<feature type="compositionally biased region" description="Polar residues" evidence="1">
    <location>
        <begin position="10"/>
        <end position="19"/>
    </location>
</feature>
<evidence type="ECO:0000313" key="2">
    <source>
        <dbReference type="EMBL" id="KEP25422.1"/>
    </source>
</evidence>
<evidence type="ECO:0000256" key="1">
    <source>
        <dbReference type="SAM" id="MobiDB-lite"/>
    </source>
</evidence>
<gene>
    <name evidence="2" type="ORF">BA70_08970</name>
</gene>
<feature type="region of interest" description="Disordered" evidence="1">
    <location>
        <begin position="1"/>
        <end position="21"/>
    </location>
</feature>